<gene>
    <name evidence="3" type="ORF">PCOR1329_LOCUS47485</name>
</gene>
<dbReference type="Proteomes" id="UP001189429">
    <property type="component" value="Unassembled WGS sequence"/>
</dbReference>
<evidence type="ECO:0000313" key="3">
    <source>
        <dbReference type="EMBL" id="CAK0857348.1"/>
    </source>
</evidence>
<evidence type="ECO:0000313" key="4">
    <source>
        <dbReference type="Proteomes" id="UP001189429"/>
    </source>
</evidence>
<feature type="domain" description="Myotubularin phosphatase" evidence="2">
    <location>
        <begin position="1"/>
        <end position="279"/>
    </location>
</feature>
<feature type="region of interest" description="Disordered" evidence="1">
    <location>
        <begin position="251"/>
        <end position="279"/>
    </location>
</feature>
<dbReference type="PROSITE" id="PS00383">
    <property type="entry name" value="TYR_PHOSPHATASE_1"/>
    <property type="match status" value="1"/>
</dbReference>
<dbReference type="Pfam" id="PF06602">
    <property type="entry name" value="Myotub-related"/>
    <property type="match status" value="1"/>
</dbReference>
<name>A0ABN9UD41_9DINO</name>
<dbReference type="EMBL" id="CAUYUJ010015723">
    <property type="protein sequence ID" value="CAK0857348.1"/>
    <property type="molecule type" value="Genomic_DNA"/>
</dbReference>
<dbReference type="PROSITE" id="PS51339">
    <property type="entry name" value="PPASE_MYOTUBULARIN"/>
    <property type="match status" value="1"/>
</dbReference>
<proteinExistence type="predicted"/>
<evidence type="ECO:0000259" key="2">
    <source>
        <dbReference type="PROSITE" id="PS51339"/>
    </source>
</evidence>
<dbReference type="InterPro" id="IPR016130">
    <property type="entry name" value="Tyr_Pase_AS"/>
</dbReference>
<sequence>VRRLGRELRLDLAELAAHGRHHGPDLRGGQELPDGFKGAGLPGARDLLVVDLRPKKAAWANKANGGGFEDYEGCRLEFGGIGNIHAVRDAWTAMGQAVANTCKTEVGSWWKDVANSGWYDLMATILRCAHMVIEELRGHDCSVLIHCSDGWDRTAQVSAMAMLCMDGNYRTVSGFLMLVQKEFCSFGHQFRTRLGLGEKPTSEYSPIFPQWLECVYQLLHQFPHAFEFTPDLLLDLGAEVFSNRWGTFLTDSEGDPREKPEGSGQHDVLLVGAGAGPRR</sequence>
<organism evidence="3 4">
    <name type="scientific">Prorocentrum cordatum</name>
    <dbReference type="NCBI Taxonomy" id="2364126"/>
    <lineage>
        <taxon>Eukaryota</taxon>
        <taxon>Sar</taxon>
        <taxon>Alveolata</taxon>
        <taxon>Dinophyceae</taxon>
        <taxon>Prorocentrales</taxon>
        <taxon>Prorocentraceae</taxon>
        <taxon>Prorocentrum</taxon>
    </lineage>
</organism>
<feature type="non-terminal residue" evidence="3">
    <location>
        <position position="1"/>
    </location>
</feature>
<comment type="caution">
    <text evidence="3">The sequence shown here is derived from an EMBL/GenBank/DDBJ whole genome shotgun (WGS) entry which is preliminary data.</text>
</comment>
<accession>A0ABN9UD41</accession>
<keyword evidence="4" id="KW-1185">Reference proteome</keyword>
<dbReference type="InterPro" id="IPR029021">
    <property type="entry name" value="Prot-tyrosine_phosphatase-like"/>
</dbReference>
<evidence type="ECO:0000256" key="1">
    <source>
        <dbReference type="SAM" id="MobiDB-lite"/>
    </source>
</evidence>
<reference evidence="3" key="1">
    <citation type="submission" date="2023-10" db="EMBL/GenBank/DDBJ databases">
        <authorList>
            <person name="Chen Y."/>
            <person name="Shah S."/>
            <person name="Dougan E. K."/>
            <person name="Thang M."/>
            <person name="Chan C."/>
        </authorList>
    </citation>
    <scope>NUCLEOTIDE SEQUENCE [LARGE SCALE GENOMIC DNA]</scope>
</reference>
<dbReference type="CDD" id="cd14507">
    <property type="entry name" value="PTP-MTM-like"/>
    <property type="match status" value="1"/>
</dbReference>
<protein>
    <recommendedName>
        <fullName evidence="2">Myotubularin phosphatase domain-containing protein</fullName>
    </recommendedName>
</protein>
<dbReference type="InterPro" id="IPR030564">
    <property type="entry name" value="Myotubularin"/>
</dbReference>
<dbReference type="SUPFAM" id="SSF52799">
    <property type="entry name" value="(Phosphotyrosine protein) phosphatases II"/>
    <property type="match status" value="1"/>
</dbReference>
<dbReference type="PANTHER" id="PTHR10807:SF128">
    <property type="entry name" value="PHOSPHATIDYLINOSITOL-3,5-BISPHOSPHATE 3-PHOSPHATASE"/>
    <property type="match status" value="1"/>
</dbReference>
<dbReference type="PANTHER" id="PTHR10807">
    <property type="entry name" value="MYOTUBULARIN-RELATED"/>
    <property type="match status" value="1"/>
</dbReference>
<dbReference type="InterPro" id="IPR010569">
    <property type="entry name" value="Myotubularin-like_Pase_dom"/>
</dbReference>